<dbReference type="PANTHER" id="PTHR30055:SF234">
    <property type="entry name" value="HTH-TYPE TRANSCRIPTIONAL REGULATOR BETI"/>
    <property type="match status" value="1"/>
</dbReference>
<feature type="domain" description="HTH tetR-type" evidence="5">
    <location>
        <begin position="21"/>
        <end position="81"/>
    </location>
</feature>
<reference evidence="6 7" key="1">
    <citation type="submission" date="2021-03" db="EMBL/GenBank/DDBJ databases">
        <title>Genomic Encyclopedia of Type Strains, Phase IV (KMG-IV): sequencing the most valuable type-strain genomes for metagenomic binning, comparative biology and taxonomic classification.</title>
        <authorList>
            <person name="Goeker M."/>
        </authorList>
    </citation>
    <scope>NUCLEOTIDE SEQUENCE [LARGE SCALE GENOMIC DNA]</scope>
    <source>
        <strain evidence="6 7">DSM 21600</strain>
    </source>
</reference>
<proteinExistence type="predicted"/>
<evidence type="ECO:0000256" key="2">
    <source>
        <dbReference type="ARBA" id="ARBA00023125"/>
    </source>
</evidence>
<dbReference type="PROSITE" id="PS50977">
    <property type="entry name" value="HTH_TETR_2"/>
    <property type="match status" value="1"/>
</dbReference>
<evidence type="ECO:0000313" key="6">
    <source>
        <dbReference type="EMBL" id="MBP1850505.1"/>
    </source>
</evidence>
<evidence type="ECO:0000259" key="5">
    <source>
        <dbReference type="PROSITE" id="PS50977"/>
    </source>
</evidence>
<dbReference type="InterPro" id="IPR050109">
    <property type="entry name" value="HTH-type_TetR-like_transc_reg"/>
</dbReference>
<dbReference type="Gene3D" id="1.10.357.10">
    <property type="entry name" value="Tetracycline Repressor, domain 2"/>
    <property type="match status" value="1"/>
</dbReference>
<feature type="DNA-binding region" description="H-T-H motif" evidence="4">
    <location>
        <begin position="44"/>
        <end position="63"/>
    </location>
</feature>
<gene>
    <name evidence="6" type="ORF">J2Z17_001939</name>
</gene>
<dbReference type="EMBL" id="JAGGJU010000004">
    <property type="protein sequence ID" value="MBP1850505.1"/>
    <property type="molecule type" value="Genomic_DNA"/>
</dbReference>
<keyword evidence="3" id="KW-0804">Transcription</keyword>
<organism evidence="6 7">
    <name type="scientific">Rhizobium halophytocola</name>
    <dbReference type="NCBI Taxonomy" id="735519"/>
    <lineage>
        <taxon>Bacteria</taxon>
        <taxon>Pseudomonadati</taxon>
        <taxon>Pseudomonadota</taxon>
        <taxon>Alphaproteobacteria</taxon>
        <taxon>Hyphomicrobiales</taxon>
        <taxon>Rhizobiaceae</taxon>
        <taxon>Rhizobium/Agrobacterium group</taxon>
        <taxon>Rhizobium</taxon>
    </lineage>
</organism>
<dbReference type="InterPro" id="IPR001647">
    <property type="entry name" value="HTH_TetR"/>
</dbReference>
<dbReference type="Proteomes" id="UP000759443">
    <property type="component" value="Unassembled WGS sequence"/>
</dbReference>
<sequence>MGDPRNDRLLQRKQPQQERSMQRLDAILAAATDIVWKEGVEGLKMTELAHAAGVPIGSLYQFFPSRAAVLKALHDRHTERVETGAERVFGAVQTLEEAEALLVAAVCQFYDVFRNDPVYLPVWQAAKSDRDLQRLNINHAERLADILVRHFKRLMPAGTDIDLKARSQIYVELSGALARRAMQETDEVAVRLLEEWKVMVRKGMFTP</sequence>
<dbReference type="RefSeq" id="WP_209944264.1">
    <property type="nucleotide sequence ID" value="NZ_JAGGJU010000004.1"/>
</dbReference>
<name>A0ABS4DXV0_9HYPH</name>
<keyword evidence="1" id="KW-0805">Transcription regulation</keyword>
<accession>A0ABS4DXV0</accession>
<evidence type="ECO:0000256" key="4">
    <source>
        <dbReference type="PROSITE-ProRule" id="PRU00335"/>
    </source>
</evidence>
<evidence type="ECO:0000313" key="7">
    <source>
        <dbReference type="Proteomes" id="UP000759443"/>
    </source>
</evidence>
<dbReference type="InterPro" id="IPR041674">
    <property type="entry name" value="TetR_C_22"/>
</dbReference>
<evidence type="ECO:0000256" key="1">
    <source>
        <dbReference type="ARBA" id="ARBA00023015"/>
    </source>
</evidence>
<comment type="caution">
    <text evidence="6">The sequence shown here is derived from an EMBL/GenBank/DDBJ whole genome shotgun (WGS) entry which is preliminary data.</text>
</comment>
<keyword evidence="7" id="KW-1185">Reference proteome</keyword>
<protein>
    <submittedName>
        <fullName evidence="6">AcrR family transcriptional regulator</fullName>
    </submittedName>
</protein>
<dbReference type="Pfam" id="PF00440">
    <property type="entry name" value="TetR_N"/>
    <property type="match status" value="1"/>
</dbReference>
<dbReference type="Pfam" id="PF17928">
    <property type="entry name" value="TetR_C_22"/>
    <property type="match status" value="1"/>
</dbReference>
<dbReference type="PANTHER" id="PTHR30055">
    <property type="entry name" value="HTH-TYPE TRANSCRIPTIONAL REGULATOR RUTR"/>
    <property type="match status" value="1"/>
</dbReference>
<dbReference type="PRINTS" id="PR00455">
    <property type="entry name" value="HTHTETR"/>
</dbReference>
<dbReference type="SUPFAM" id="SSF46689">
    <property type="entry name" value="Homeodomain-like"/>
    <property type="match status" value="1"/>
</dbReference>
<evidence type="ECO:0000256" key="3">
    <source>
        <dbReference type="ARBA" id="ARBA00023163"/>
    </source>
</evidence>
<dbReference type="InterPro" id="IPR009057">
    <property type="entry name" value="Homeodomain-like_sf"/>
</dbReference>
<keyword evidence="2 4" id="KW-0238">DNA-binding</keyword>